<dbReference type="Proteomes" id="UP000175893">
    <property type="component" value="Chromosome"/>
</dbReference>
<organism evidence="1 2">
    <name type="scientific">Edwardsiella hoshinae</name>
    <dbReference type="NCBI Taxonomy" id="93378"/>
    <lineage>
        <taxon>Bacteria</taxon>
        <taxon>Pseudomonadati</taxon>
        <taxon>Pseudomonadota</taxon>
        <taxon>Gammaproteobacteria</taxon>
        <taxon>Enterobacterales</taxon>
        <taxon>Hafniaceae</taxon>
        <taxon>Edwardsiella</taxon>
    </lineage>
</organism>
<dbReference type="RefSeq" id="WP_070245305.1">
    <property type="nucleotide sequence ID" value="NZ_CP016043.1"/>
</dbReference>
<protein>
    <recommendedName>
        <fullName evidence="3">DUF2732 domain-containing protein</fullName>
    </recommendedName>
</protein>
<name>A0ABN4T392_9GAMM</name>
<evidence type="ECO:0000313" key="2">
    <source>
        <dbReference type="Proteomes" id="UP000175893"/>
    </source>
</evidence>
<accession>A0ABN4T392</accession>
<reference evidence="1 2" key="1">
    <citation type="submission" date="2016-06" db="EMBL/GenBank/DDBJ databases">
        <title>Complete genome sequence of Edwardsiella hoshinae ATCC 35051.</title>
        <authorList>
            <person name="Reichley S.R."/>
            <person name="Waldbieser G.C."/>
            <person name="Lawrence M.L."/>
            <person name="Griffin M.J."/>
        </authorList>
    </citation>
    <scope>NUCLEOTIDE SEQUENCE [LARGE SCALE GENOMIC DNA]</scope>
    <source>
        <strain evidence="1 2">ATCC 35051</strain>
    </source>
</reference>
<evidence type="ECO:0000313" key="1">
    <source>
        <dbReference type="EMBL" id="AOV98022.1"/>
    </source>
</evidence>
<proteinExistence type="predicted"/>
<sequence>MKKEFEMPSTSARSALTRMLAEVRTDERRNRAVVMAARLECIANHIQSERLSAVDAAELLRGECEYYQNQARELH</sequence>
<dbReference type="Pfam" id="PF10809">
    <property type="entry name" value="DUF2732"/>
    <property type="match status" value="1"/>
</dbReference>
<keyword evidence="2" id="KW-1185">Reference proteome</keyword>
<dbReference type="InterPro" id="IPR020126">
    <property type="entry name" value="DUF2732"/>
</dbReference>
<evidence type="ECO:0008006" key="3">
    <source>
        <dbReference type="Google" id="ProtNLM"/>
    </source>
</evidence>
<dbReference type="EMBL" id="CP016043">
    <property type="protein sequence ID" value="AOV98022.1"/>
    <property type="molecule type" value="Genomic_DNA"/>
</dbReference>
<gene>
    <name evidence="1" type="ORF">A9798_14400</name>
</gene>